<evidence type="ECO:0000313" key="3">
    <source>
        <dbReference type="Proteomes" id="UP001642464"/>
    </source>
</evidence>
<comment type="caution">
    <text evidence="2">The sequence shown here is derived from an EMBL/GenBank/DDBJ whole genome shotgun (WGS) entry which is preliminary data.</text>
</comment>
<dbReference type="InterPro" id="IPR009050">
    <property type="entry name" value="Globin-like_sf"/>
</dbReference>
<feature type="compositionally biased region" description="Basic and acidic residues" evidence="1">
    <location>
        <begin position="72"/>
        <end position="81"/>
    </location>
</feature>
<dbReference type="Proteomes" id="UP001642464">
    <property type="component" value="Unassembled WGS sequence"/>
</dbReference>
<name>A0ABP0LGX9_9DINO</name>
<organism evidence="2 3">
    <name type="scientific">Durusdinium trenchii</name>
    <dbReference type="NCBI Taxonomy" id="1381693"/>
    <lineage>
        <taxon>Eukaryota</taxon>
        <taxon>Sar</taxon>
        <taxon>Alveolata</taxon>
        <taxon>Dinophyceae</taxon>
        <taxon>Suessiales</taxon>
        <taxon>Symbiodiniaceae</taxon>
        <taxon>Durusdinium</taxon>
    </lineage>
</organism>
<dbReference type="EMBL" id="CAXAMM010016236">
    <property type="protein sequence ID" value="CAK9038444.1"/>
    <property type="molecule type" value="Genomic_DNA"/>
</dbReference>
<sequence>MFMVALGGERETVGDAIFGALSDRLVCIKEAFKGRPRAIISLNLFNGFRLLCNKAGDAEDLRRGADGMGEADGPRGADDTGGHLGNEINQQRVDGVTESFLELVQQSLWPMTKGTKETRPETKAARPNVPNLPPGAVNVWQKMLTYTGSCCRYISATYTERLKIIQEDWAVIQTAQEADAKEHEDGEKKNVDRSFGGMCAFSNEVIGQETEGWMLELLQVFGAAWHETKSSLATESECELLAISMINKNKDIDFDRFKPVMLAALRSLFLDQRASLLTRSTARFFASTERPVQRLPKTWSTMHETAWEWLWTTIAHNLGESTSKVKAFKTYNVQLFSALKEEQLDVFRNDLYTDFFAKCAASQDIFKQSQTRLHYIADRVLQSSYEMFHTPKNEMVDELSALGLRHVGYGVPIELFAPFTDSCVTVVKDVVSKMPKSAPRRKLWELGVHEDCDERAGASAGPTDAFDVQEESFEELDPEMIPLEFYSEWLSDVDFIRNRRKSAKSKMAQIKEVIRKKLEVKKKDGHLLMTCKAHNGRVVMEWLAEELRVAVSSGLYPNHSRLELALEVFTETQLSKCRTCMEEKKQLCSIGGDAIHEKERDVPEHMMVEGFRWSIGLVARLLMRIITEGSTAVMQAIYQDSAKLLRHALMEAPRGTRNSLQLNVRVGSQSISPLYWALRSGCHTAARTMIQDVLTIRADRDRYYYGVNDMFRFQPDIAANILQEAPKLVNVFLDGLIWRSHKTKDGLRPVVYYMEHLLQDTDEEMMVSRALVSFFGKIMARSRNSLTFCEYQTGGELRLHFHDDSRERSSFWLAWYKVGDLTCPERSRLTAHCCAVVRTRCLDQIYACMYNMMQPLG</sequence>
<protein>
    <submittedName>
        <fullName evidence="2">Retrovirus-related Pol polyprotein from transposon TNT 1-94</fullName>
    </submittedName>
</protein>
<feature type="region of interest" description="Disordered" evidence="1">
    <location>
        <begin position="63"/>
        <end position="87"/>
    </location>
</feature>
<evidence type="ECO:0000313" key="2">
    <source>
        <dbReference type="EMBL" id="CAK9038444.1"/>
    </source>
</evidence>
<accession>A0ABP0LGX9</accession>
<dbReference type="Gene3D" id="1.10.490.10">
    <property type="entry name" value="Globins"/>
    <property type="match status" value="1"/>
</dbReference>
<gene>
    <name evidence="2" type="ORF">SCF082_LOCUS22621</name>
</gene>
<dbReference type="SUPFAM" id="SSF46458">
    <property type="entry name" value="Globin-like"/>
    <property type="match status" value="1"/>
</dbReference>
<keyword evidence="3" id="KW-1185">Reference proteome</keyword>
<dbReference type="InterPro" id="IPR012292">
    <property type="entry name" value="Globin/Proto"/>
</dbReference>
<evidence type="ECO:0000256" key="1">
    <source>
        <dbReference type="SAM" id="MobiDB-lite"/>
    </source>
</evidence>
<reference evidence="2 3" key="1">
    <citation type="submission" date="2024-02" db="EMBL/GenBank/DDBJ databases">
        <authorList>
            <person name="Chen Y."/>
            <person name="Shah S."/>
            <person name="Dougan E. K."/>
            <person name="Thang M."/>
            <person name="Chan C."/>
        </authorList>
    </citation>
    <scope>NUCLEOTIDE SEQUENCE [LARGE SCALE GENOMIC DNA]</scope>
</reference>
<proteinExistence type="predicted"/>